<dbReference type="RefSeq" id="WP_012874466.1">
    <property type="nucleotide sequence ID" value="NC_013525.1"/>
</dbReference>
<keyword evidence="2" id="KW-1185">Reference proteome</keyword>
<dbReference type="EMBL" id="CP001825">
    <property type="protein sequence ID" value="ACZ41431.1"/>
    <property type="molecule type" value="Genomic_DNA"/>
</dbReference>
<organism evidence="1 2">
    <name type="scientific">Thermobaculum terrenum (strain ATCC BAA-798 / CCMEE 7001 / YNP1)</name>
    <dbReference type="NCBI Taxonomy" id="525904"/>
    <lineage>
        <taxon>Bacteria</taxon>
        <taxon>Bacillati</taxon>
        <taxon>Chloroflexota</taxon>
        <taxon>Chloroflexia</taxon>
        <taxon>Candidatus Thermobaculales</taxon>
        <taxon>Candidatus Thermobaculaceae</taxon>
        <taxon>Thermobaculum</taxon>
    </lineage>
</organism>
<dbReference type="Proteomes" id="UP000000323">
    <property type="component" value="Chromosome 1"/>
</dbReference>
<dbReference type="AlphaFoldDB" id="D1CES5"/>
<reference evidence="2" key="1">
    <citation type="journal article" date="2010" name="Stand. Genomic Sci.">
        <title>Complete genome sequence of 'Thermobaculum terrenum' type strain (YNP1).</title>
        <authorList>
            <person name="Kiss H."/>
            <person name="Cleland D."/>
            <person name="Lapidus A."/>
            <person name="Lucas S."/>
            <person name="Glavina Del Rio T."/>
            <person name="Nolan M."/>
            <person name="Tice H."/>
            <person name="Han C."/>
            <person name="Goodwin L."/>
            <person name="Pitluck S."/>
            <person name="Liolios K."/>
            <person name="Ivanova N."/>
            <person name="Mavromatis K."/>
            <person name="Ovchinnikova G."/>
            <person name="Pati A."/>
            <person name="Chen A."/>
            <person name="Palaniappan K."/>
            <person name="Land M."/>
            <person name="Hauser L."/>
            <person name="Chang Y."/>
            <person name="Jeffries C."/>
            <person name="Lu M."/>
            <person name="Brettin T."/>
            <person name="Detter J."/>
            <person name="Goker M."/>
            <person name="Tindall B."/>
            <person name="Beck B."/>
            <person name="McDermott T."/>
            <person name="Woyke T."/>
            <person name="Bristow J."/>
            <person name="Eisen J."/>
            <person name="Markowitz V."/>
            <person name="Hugenholtz P."/>
            <person name="Kyrpides N."/>
            <person name="Klenk H."/>
            <person name="Cheng J."/>
        </authorList>
    </citation>
    <scope>NUCLEOTIDE SEQUENCE [LARGE SCALE GENOMIC DNA]</scope>
    <source>
        <strain evidence="2">ATCC BAA-798 / YNP1</strain>
    </source>
</reference>
<protein>
    <submittedName>
        <fullName evidence="1">Uncharacterized protein</fullName>
    </submittedName>
</protein>
<dbReference type="HOGENOM" id="CLU_2738745_0_0_0"/>
<name>D1CES5_THET1</name>
<gene>
    <name evidence="1" type="ordered locus">Tter_0510</name>
</gene>
<accession>D1CES5</accession>
<evidence type="ECO:0000313" key="1">
    <source>
        <dbReference type="EMBL" id="ACZ41431.1"/>
    </source>
</evidence>
<sequence>MWPSDGRKQMMRKADALIEEARQKLGNGPEFIGWALDLQLRLRQAAGKAYAETVLSDAHEETNHLPSNREM</sequence>
<dbReference type="KEGG" id="ttr:Tter_0510"/>
<proteinExistence type="predicted"/>
<evidence type="ECO:0000313" key="2">
    <source>
        <dbReference type="Proteomes" id="UP000000323"/>
    </source>
</evidence>